<gene>
    <name evidence="3" type="ORF">K489DRAFT_1139</name>
</gene>
<evidence type="ECO:0000313" key="3">
    <source>
        <dbReference type="RefSeq" id="XP_033463945.1"/>
    </source>
</evidence>
<accession>A0A6J3MGU7</accession>
<reference evidence="3" key="3">
    <citation type="submission" date="2025-08" db="UniProtKB">
        <authorList>
            <consortium name="RefSeq"/>
        </authorList>
    </citation>
    <scope>IDENTIFICATION</scope>
    <source>
        <strain evidence="3">CBS 342.82</strain>
    </source>
</reference>
<dbReference type="Proteomes" id="UP000504637">
    <property type="component" value="Unplaced"/>
</dbReference>
<dbReference type="RefSeq" id="XP_033463945.1">
    <property type="nucleotide sequence ID" value="XM_033598916.1"/>
</dbReference>
<keyword evidence="2" id="KW-1185">Reference proteome</keyword>
<protein>
    <submittedName>
        <fullName evidence="3">Uncharacterized protein</fullName>
    </submittedName>
</protein>
<dbReference type="AlphaFoldDB" id="A0A6J3MGU7"/>
<evidence type="ECO:0000313" key="2">
    <source>
        <dbReference type="Proteomes" id="UP000504637"/>
    </source>
</evidence>
<reference evidence="3" key="2">
    <citation type="submission" date="2020-04" db="EMBL/GenBank/DDBJ databases">
        <authorList>
            <consortium name="NCBI Genome Project"/>
        </authorList>
    </citation>
    <scope>NUCLEOTIDE SEQUENCE</scope>
    <source>
        <strain evidence="3">CBS 342.82</strain>
    </source>
</reference>
<evidence type="ECO:0000256" key="1">
    <source>
        <dbReference type="SAM" id="MobiDB-lite"/>
    </source>
</evidence>
<name>A0A6J3MGU7_9PEZI</name>
<organism evidence="3">
    <name type="scientific">Dissoconium aciculare CBS 342.82</name>
    <dbReference type="NCBI Taxonomy" id="1314786"/>
    <lineage>
        <taxon>Eukaryota</taxon>
        <taxon>Fungi</taxon>
        <taxon>Dikarya</taxon>
        <taxon>Ascomycota</taxon>
        <taxon>Pezizomycotina</taxon>
        <taxon>Dothideomycetes</taxon>
        <taxon>Dothideomycetidae</taxon>
        <taxon>Mycosphaerellales</taxon>
        <taxon>Dissoconiaceae</taxon>
        <taxon>Dissoconium</taxon>
    </lineage>
</organism>
<dbReference type="GeneID" id="54356715"/>
<feature type="region of interest" description="Disordered" evidence="1">
    <location>
        <begin position="146"/>
        <end position="174"/>
    </location>
</feature>
<sequence length="196" mass="21175">MTVAMGDGMSDPTRFSDLENIKQPLWIGCDVCTVCTPGLYRMRMFGDVNAFRHITTDEARGSAMYCTLVVYTGHTSFDDSPFPRLTFNNFRVLVIIVCTYTSLAQPKRPSIPIASHRSLAVVVSCSGSRCSPAAFFPTATTTTIASHHITSPPSPDPAGTHSRISTKQSHRAARISIPPSRATLNGHLIGSCAARS</sequence>
<reference evidence="3" key="1">
    <citation type="submission" date="2020-01" db="EMBL/GenBank/DDBJ databases">
        <authorList>
            <consortium name="DOE Joint Genome Institute"/>
            <person name="Haridas S."/>
            <person name="Albert R."/>
            <person name="Binder M."/>
            <person name="Bloem J."/>
            <person name="Labutti K."/>
            <person name="Salamov A."/>
            <person name="Andreopoulos B."/>
            <person name="Baker S.E."/>
            <person name="Barry K."/>
            <person name="Bills G."/>
            <person name="Bluhm B.H."/>
            <person name="Cannon C."/>
            <person name="Castanera R."/>
            <person name="Culley D.E."/>
            <person name="Daum C."/>
            <person name="Ezra D."/>
            <person name="Gonzalez J.B."/>
            <person name="Henrissat B."/>
            <person name="Kuo A."/>
            <person name="Liang C."/>
            <person name="Lipzen A."/>
            <person name="Lutzoni F."/>
            <person name="Magnuson J."/>
            <person name="Mondo S."/>
            <person name="Nolan M."/>
            <person name="Ohm R."/>
            <person name="Pangilinan J."/>
            <person name="Park H.-J."/>
            <person name="Ramirez L."/>
            <person name="Alfaro M."/>
            <person name="Sun H."/>
            <person name="Tritt A."/>
            <person name="Yoshinaga Y."/>
            <person name="Zwiers L.-H."/>
            <person name="Turgeon B.G."/>
            <person name="Goodwin S.B."/>
            <person name="Spatafora J.W."/>
            <person name="Crous P.W."/>
            <person name="Grigoriev I.V."/>
        </authorList>
    </citation>
    <scope>NUCLEOTIDE SEQUENCE</scope>
    <source>
        <strain evidence="3">CBS 342.82</strain>
    </source>
</reference>
<proteinExistence type="predicted"/>